<organism evidence="1">
    <name type="scientific">groundwater metagenome</name>
    <dbReference type="NCBI Taxonomy" id="717931"/>
    <lineage>
        <taxon>unclassified sequences</taxon>
        <taxon>metagenomes</taxon>
        <taxon>ecological metagenomes</taxon>
    </lineage>
</organism>
<gene>
    <name evidence="1" type="ORF">MSIBF_A1490016</name>
</gene>
<reference evidence="1" key="1">
    <citation type="submission" date="2014-09" db="EMBL/GenBank/DDBJ databases">
        <authorList>
            <person name="Probst J Alexander"/>
        </authorList>
    </citation>
    <scope>NUCLEOTIDE SEQUENCE</scope>
</reference>
<evidence type="ECO:0000313" key="1">
    <source>
        <dbReference type="EMBL" id="CEG11517.1"/>
    </source>
</evidence>
<proteinExistence type="predicted"/>
<dbReference type="EMBL" id="CCXY01000056">
    <property type="protein sequence ID" value="CEG11517.1"/>
    <property type="molecule type" value="Genomic_DNA"/>
</dbReference>
<accession>A0A098E6G0</accession>
<name>A0A098E6G0_9ZZZZ</name>
<sequence>MKPGSRDIKYKILITGMELEELQKQTWQMSEAFGLDGRIDDYKGKRHIGLYRWDIECLVGVVSSVIDDPKEYPDKNTEEYRAMKNLYEKLKKLYEKAFSK</sequence>
<dbReference type="AlphaFoldDB" id="A0A098E6G0"/>
<protein>
    <submittedName>
        <fullName evidence="1">Uncharacterized protein</fullName>
    </submittedName>
</protein>